<dbReference type="PANTHER" id="PTHR40278">
    <property type="entry name" value="DNA UTILIZATION PROTEIN HOFN"/>
    <property type="match status" value="1"/>
</dbReference>
<dbReference type="InterPro" id="IPR007813">
    <property type="entry name" value="PilN"/>
</dbReference>
<proteinExistence type="predicted"/>
<dbReference type="InterPro" id="IPR052534">
    <property type="entry name" value="Extracell_DNA_Util/SecSys_Comp"/>
</dbReference>
<reference evidence="3 4" key="1">
    <citation type="submission" date="2019-11" db="EMBL/GenBank/DDBJ databases">
        <authorList>
            <person name="Zhang J."/>
            <person name="Sun C."/>
        </authorList>
    </citation>
    <scope>NUCLEOTIDE SEQUENCE [LARGE SCALE GENOMIC DNA]</scope>
    <source>
        <strain evidence="4">sp2</strain>
    </source>
</reference>
<gene>
    <name evidence="3" type="ORF">GM160_02175</name>
</gene>
<sequence>MRRINLLPWREERRQKRQRDFVVHLVLAALVAVGVAFGIHTVMQSQIENQQARNAYLEDVIKKLDRQIQTINELKQRKAELTARMQVIEKLQSSRPTIVHLVENFVTTLPDGVQLTDITVTNDEKISLQGKADAQARVAAYLRRLNSADYIGNASLVGSGILAEGSDQTTDAGQYVFSIEAKITPPKEDDADQEN</sequence>
<evidence type="ECO:0000313" key="4">
    <source>
        <dbReference type="Proteomes" id="UP000427716"/>
    </source>
</evidence>
<feature type="transmembrane region" description="Helical" evidence="2">
    <location>
        <begin position="21"/>
        <end position="43"/>
    </location>
</feature>
<dbReference type="GO" id="GO:0043683">
    <property type="term" value="P:type IV pilus assembly"/>
    <property type="evidence" value="ECO:0007669"/>
    <property type="project" value="TreeGrafter"/>
</dbReference>
<dbReference type="EMBL" id="CP046415">
    <property type="protein sequence ID" value="QGT77792.1"/>
    <property type="molecule type" value="Genomic_DNA"/>
</dbReference>
<dbReference type="AlphaFoldDB" id="A0A6I6D8N7"/>
<keyword evidence="2" id="KW-0812">Transmembrane</keyword>
<name>A0A6I6D8N7_9GAMM</name>
<evidence type="ECO:0000256" key="1">
    <source>
        <dbReference type="SAM" id="Coils"/>
    </source>
</evidence>
<dbReference type="RefSeq" id="WP_136867603.1">
    <property type="nucleotide sequence ID" value="NZ_CP046415.1"/>
</dbReference>
<dbReference type="KEGG" id="ghl:GM160_02175"/>
<dbReference type="Proteomes" id="UP000427716">
    <property type="component" value="Chromosome"/>
</dbReference>
<feature type="coiled-coil region" evidence="1">
    <location>
        <begin position="47"/>
        <end position="91"/>
    </location>
</feature>
<dbReference type="GO" id="GO:0043107">
    <property type="term" value="P:type IV pilus-dependent motility"/>
    <property type="evidence" value="ECO:0007669"/>
    <property type="project" value="TreeGrafter"/>
</dbReference>
<keyword evidence="2" id="KW-0472">Membrane</keyword>
<protein>
    <submittedName>
        <fullName evidence="3">Pilus assembly protein PilN</fullName>
    </submittedName>
</protein>
<keyword evidence="2" id="KW-1133">Transmembrane helix</keyword>
<accession>A0A6I6D8N7</accession>
<organism evidence="3 4">
    <name type="scientific">Guyparkeria halophila</name>
    <dbReference type="NCBI Taxonomy" id="47960"/>
    <lineage>
        <taxon>Bacteria</taxon>
        <taxon>Pseudomonadati</taxon>
        <taxon>Pseudomonadota</taxon>
        <taxon>Gammaproteobacteria</taxon>
        <taxon>Chromatiales</taxon>
        <taxon>Thioalkalibacteraceae</taxon>
        <taxon>Guyparkeria</taxon>
    </lineage>
</organism>
<evidence type="ECO:0000313" key="3">
    <source>
        <dbReference type="EMBL" id="QGT77792.1"/>
    </source>
</evidence>
<dbReference type="PANTHER" id="PTHR40278:SF2">
    <property type="entry name" value="TYPE IV PILUS INNER MEMBRANE COMPONENT PILN"/>
    <property type="match status" value="1"/>
</dbReference>
<dbReference type="Pfam" id="PF05137">
    <property type="entry name" value="PilN"/>
    <property type="match status" value="1"/>
</dbReference>
<keyword evidence="4" id="KW-1185">Reference proteome</keyword>
<keyword evidence="1" id="KW-0175">Coiled coil</keyword>
<evidence type="ECO:0000256" key="2">
    <source>
        <dbReference type="SAM" id="Phobius"/>
    </source>
</evidence>